<gene>
    <name evidence="1" type="ORF">NCTC4824_02258</name>
</gene>
<dbReference type="KEGG" id="blen:NCTC4824_02258"/>
<proteinExistence type="predicted"/>
<evidence type="ECO:0000313" key="2">
    <source>
        <dbReference type="Proteomes" id="UP000249134"/>
    </source>
</evidence>
<dbReference type="Gene3D" id="3.40.50.300">
    <property type="entry name" value="P-loop containing nucleotide triphosphate hydrolases"/>
    <property type="match status" value="1"/>
</dbReference>
<dbReference type="InterPro" id="IPR027417">
    <property type="entry name" value="P-loop_NTPase"/>
</dbReference>
<keyword evidence="1" id="KW-0808">Transferase</keyword>
<protein>
    <submittedName>
        <fullName evidence="1">Putative uridine kinase</fullName>
    </submittedName>
</protein>
<dbReference type="EMBL" id="LS483476">
    <property type="protein sequence ID" value="SQI58704.1"/>
    <property type="molecule type" value="Genomic_DNA"/>
</dbReference>
<dbReference type="STRING" id="1348624.GCA_001591545_01311"/>
<reference evidence="1 2" key="1">
    <citation type="submission" date="2018-06" db="EMBL/GenBank/DDBJ databases">
        <authorList>
            <consortium name="Pathogen Informatics"/>
            <person name="Doyle S."/>
        </authorList>
    </citation>
    <scope>NUCLEOTIDE SEQUENCE [LARGE SCALE GENOMIC DNA]</scope>
    <source>
        <strain evidence="1 2">NCTC4824</strain>
    </source>
</reference>
<name>A0A2X4ZE09_LEDLE</name>
<dbReference type="GO" id="GO:0016301">
    <property type="term" value="F:kinase activity"/>
    <property type="evidence" value="ECO:0007669"/>
    <property type="project" value="UniProtKB-KW"/>
</dbReference>
<dbReference type="SUPFAM" id="SSF52540">
    <property type="entry name" value="P-loop containing nucleoside triphosphate hydrolases"/>
    <property type="match status" value="1"/>
</dbReference>
<dbReference type="Proteomes" id="UP000249134">
    <property type="component" value="Chromosome 1"/>
</dbReference>
<sequence length="70" mass="7819">MNLKAINGQSIYLNQLELTLNSIPKKQLTRLIGIDGCGGSGKTTFAEKVKAEFTNQPLFIWMTFIFPSLK</sequence>
<accession>A0A2X4ZE09</accession>
<keyword evidence="1" id="KW-0418">Kinase</keyword>
<keyword evidence="2" id="KW-1185">Reference proteome</keyword>
<evidence type="ECO:0000313" key="1">
    <source>
        <dbReference type="EMBL" id="SQI58704.1"/>
    </source>
</evidence>
<dbReference type="AlphaFoldDB" id="A0A2X4ZE09"/>
<organism evidence="1 2">
    <name type="scientific">Lederbergia lenta</name>
    <name type="common">Bacillus lentus</name>
    <dbReference type="NCBI Taxonomy" id="1467"/>
    <lineage>
        <taxon>Bacteria</taxon>
        <taxon>Bacillati</taxon>
        <taxon>Bacillota</taxon>
        <taxon>Bacilli</taxon>
        <taxon>Bacillales</taxon>
        <taxon>Bacillaceae</taxon>
        <taxon>Lederbergia</taxon>
    </lineage>
</organism>